<dbReference type="InterPro" id="IPR022029">
    <property type="entry name" value="YoaR-like_PG-bd"/>
</dbReference>
<feature type="transmembrane region" description="Helical" evidence="7">
    <location>
        <begin position="32"/>
        <end position="52"/>
    </location>
</feature>
<dbReference type="InterPro" id="IPR038054">
    <property type="entry name" value="LD_TPept-like_central_sf"/>
</dbReference>
<keyword evidence="4 6" id="KW-0573">Peptidoglycan synthesis</keyword>
<dbReference type="UniPathway" id="UPA00219"/>
<dbReference type="SUPFAM" id="SSF141523">
    <property type="entry name" value="L,D-transpeptidase catalytic domain-like"/>
    <property type="match status" value="1"/>
</dbReference>
<dbReference type="Gene3D" id="3.10.20.800">
    <property type="match status" value="1"/>
</dbReference>
<dbReference type="InterPro" id="IPR038063">
    <property type="entry name" value="Transpep_catalytic_dom"/>
</dbReference>
<proteinExistence type="predicted"/>
<dbReference type="GO" id="GO:0018104">
    <property type="term" value="P:peptidoglycan-protein cross-linking"/>
    <property type="evidence" value="ECO:0007669"/>
    <property type="project" value="TreeGrafter"/>
</dbReference>
<keyword evidence="7" id="KW-0472">Membrane</keyword>
<organism evidence="9 10">
    <name type="scientific">Vagococcus fluvialis</name>
    <dbReference type="NCBI Taxonomy" id="2738"/>
    <lineage>
        <taxon>Bacteria</taxon>
        <taxon>Bacillati</taxon>
        <taxon>Bacillota</taxon>
        <taxon>Bacilli</taxon>
        <taxon>Lactobacillales</taxon>
        <taxon>Enterococcaceae</taxon>
        <taxon>Vagococcus</taxon>
    </lineage>
</organism>
<evidence type="ECO:0000256" key="4">
    <source>
        <dbReference type="ARBA" id="ARBA00022984"/>
    </source>
</evidence>
<comment type="caution">
    <text evidence="9">The sequence shown here is derived from an EMBL/GenBank/DDBJ whole genome shotgun (WGS) entry which is preliminary data.</text>
</comment>
<dbReference type="CDD" id="cd16913">
    <property type="entry name" value="YkuD_like"/>
    <property type="match status" value="1"/>
</dbReference>
<dbReference type="AlphaFoldDB" id="A0A429ZZF8"/>
<dbReference type="Gene3D" id="2.40.440.10">
    <property type="entry name" value="L,D-transpeptidase catalytic domain-like"/>
    <property type="match status" value="1"/>
</dbReference>
<dbReference type="GO" id="GO:0071555">
    <property type="term" value="P:cell wall organization"/>
    <property type="evidence" value="ECO:0007669"/>
    <property type="project" value="UniProtKB-UniRule"/>
</dbReference>
<evidence type="ECO:0000256" key="2">
    <source>
        <dbReference type="ARBA" id="ARBA00022679"/>
    </source>
</evidence>
<dbReference type="Pfam" id="PF03734">
    <property type="entry name" value="YkuD"/>
    <property type="match status" value="1"/>
</dbReference>
<evidence type="ECO:0000313" key="9">
    <source>
        <dbReference type="EMBL" id="RST99407.1"/>
    </source>
</evidence>
<evidence type="ECO:0000256" key="5">
    <source>
        <dbReference type="ARBA" id="ARBA00023316"/>
    </source>
</evidence>
<dbReference type="Pfam" id="PF12229">
    <property type="entry name" value="PG_binding_4"/>
    <property type="match status" value="1"/>
</dbReference>
<dbReference type="EMBL" id="NGJX01000015">
    <property type="protein sequence ID" value="RST99407.1"/>
    <property type="molecule type" value="Genomic_DNA"/>
</dbReference>
<dbReference type="GO" id="GO:0008360">
    <property type="term" value="P:regulation of cell shape"/>
    <property type="evidence" value="ECO:0007669"/>
    <property type="project" value="UniProtKB-UniRule"/>
</dbReference>
<comment type="pathway">
    <text evidence="1 6">Cell wall biogenesis; peptidoglycan biosynthesis.</text>
</comment>
<dbReference type="InterPro" id="IPR005490">
    <property type="entry name" value="LD_TPept_cat_dom"/>
</dbReference>
<protein>
    <recommendedName>
        <fullName evidence="8">L,D-TPase catalytic domain-containing protein</fullName>
    </recommendedName>
</protein>
<keyword evidence="2" id="KW-0808">Transferase</keyword>
<sequence>MSRYSCIYCLLCYNIVTKKIVQRSSFMSKKRWLLIPLVILLILVIVYCYQAIHFQDKFLNKTMIGKTDVSGLTTKEAIAKLEKTADDQVFHVMLDGKEWKSIPKAELGMEYNVEETVNKVMANHNSWAWFMPYFKAPENVAIATKGADEKAVEKKLVELKKDVDALNKDRTPSANASVGLKDGKFQIIPEVQGNTIDTKELVAAAKASMTGGEPNIELTKYVTKPTILATDGTIEKEMDRINKIADINASYSINGQNVVIPKEKIATWVTFDDGELGLKYDAVREYVAELGATYNTSTNPSKFNSTKRGEVSVPAGALSWTIATDTETEQLIAAILAGEDFTGRVPAFQGSGTPGSPLIGNSYIEVDLVNQHMWYYKDGVVALETPVITGKPKTPTPPGVFYVWNKERNAILKGEDYASPVDYWMPIDWTGVGIHDSPWQAEGSYGGDSHLTVGSHGCINTPPSVMTKLFSMIDVGVPVVVF</sequence>
<keyword evidence="5 6" id="KW-0961">Cell wall biogenesis/degradation</keyword>
<dbReference type="PROSITE" id="PS52029">
    <property type="entry name" value="LD_TPASE"/>
    <property type="match status" value="1"/>
</dbReference>
<name>A0A429ZZF8_9ENTE</name>
<keyword evidence="7" id="KW-0812">Transmembrane</keyword>
<dbReference type="Proteomes" id="UP000288197">
    <property type="component" value="Unassembled WGS sequence"/>
</dbReference>
<dbReference type="PANTHER" id="PTHR30582:SF33">
    <property type="entry name" value="EXPORTED PROTEIN"/>
    <property type="match status" value="1"/>
</dbReference>
<feature type="active site" description="Proton donor/acceptor" evidence="6">
    <location>
        <position position="435"/>
    </location>
</feature>
<evidence type="ECO:0000313" key="10">
    <source>
        <dbReference type="Proteomes" id="UP000288197"/>
    </source>
</evidence>
<accession>A0A429ZZF8</accession>
<evidence type="ECO:0000259" key="8">
    <source>
        <dbReference type="PROSITE" id="PS52029"/>
    </source>
</evidence>
<keyword evidence="10" id="KW-1185">Reference proteome</keyword>
<dbReference type="InterPro" id="IPR050979">
    <property type="entry name" value="LD-transpeptidase"/>
</dbReference>
<feature type="domain" description="L,D-TPase catalytic" evidence="8">
    <location>
        <begin position="362"/>
        <end position="482"/>
    </location>
</feature>
<dbReference type="GO" id="GO:0005576">
    <property type="term" value="C:extracellular region"/>
    <property type="evidence" value="ECO:0007669"/>
    <property type="project" value="TreeGrafter"/>
</dbReference>
<evidence type="ECO:0000256" key="1">
    <source>
        <dbReference type="ARBA" id="ARBA00004752"/>
    </source>
</evidence>
<gene>
    <name evidence="9" type="ORF">CBF32_11730</name>
</gene>
<keyword evidence="7" id="KW-1133">Transmembrane helix</keyword>
<dbReference type="SUPFAM" id="SSF143985">
    <property type="entry name" value="L,D-transpeptidase pre-catalytic domain-like"/>
    <property type="match status" value="1"/>
</dbReference>
<evidence type="ECO:0000256" key="7">
    <source>
        <dbReference type="SAM" id="Phobius"/>
    </source>
</evidence>
<dbReference type="GO" id="GO:0016740">
    <property type="term" value="F:transferase activity"/>
    <property type="evidence" value="ECO:0007669"/>
    <property type="project" value="UniProtKB-KW"/>
</dbReference>
<dbReference type="PANTHER" id="PTHR30582">
    <property type="entry name" value="L,D-TRANSPEPTIDASE"/>
    <property type="match status" value="1"/>
</dbReference>
<keyword evidence="3 6" id="KW-0133">Cell shape</keyword>
<feature type="active site" description="Nucleophile" evidence="6">
    <location>
        <position position="458"/>
    </location>
</feature>
<evidence type="ECO:0000256" key="3">
    <source>
        <dbReference type="ARBA" id="ARBA00022960"/>
    </source>
</evidence>
<reference evidence="9 10" key="1">
    <citation type="submission" date="2017-05" db="EMBL/GenBank/DDBJ databases">
        <title>Vagococcus spp. assemblies.</title>
        <authorList>
            <person name="Gulvik C.A."/>
        </authorList>
    </citation>
    <scope>NUCLEOTIDE SEQUENCE [LARGE SCALE GENOMIC DNA]</scope>
    <source>
        <strain evidence="9 10">NCFB 2497</strain>
    </source>
</reference>
<evidence type="ECO:0000256" key="6">
    <source>
        <dbReference type="PROSITE-ProRule" id="PRU01373"/>
    </source>
</evidence>
<dbReference type="GO" id="GO:0071972">
    <property type="term" value="F:peptidoglycan L,D-transpeptidase activity"/>
    <property type="evidence" value="ECO:0007669"/>
    <property type="project" value="TreeGrafter"/>
</dbReference>